<proteinExistence type="inferred from homology"/>
<comment type="pathway">
    <text evidence="1 8">Cofactor biosynthesis; tetrahydrofolate biosynthesis; 5,6,7,8-tetrahydrofolate from 7,8-dihydrofolate: step 1/1.</text>
</comment>
<dbReference type="Gene3D" id="3.40.430.10">
    <property type="entry name" value="Dihydrofolate Reductase, subunit A"/>
    <property type="match status" value="1"/>
</dbReference>
<dbReference type="EMBL" id="SIXI01000001">
    <property type="protein sequence ID" value="TBO34119.1"/>
    <property type="molecule type" value="Genomic_DNA"/>
</dbReference>
<sequence>MTRPLISLIAAVAANGAIGKDNDLLFNDPRDQKHFRAATLGSPVIMGRRTWDSLPERFRPLPGRRNIVVTRQAGWQAPGAEVAHSLPEALDLLGDAAAVPKAFVMGGGQLYAEALPLADELELTEVHAAFEADTFFPAWPREAFEEVRREPHPGTAEGGPGFDFVTYRRKTST</sequence>
<dbReference type="Pfam" id="PF00186">
    <property type="entry name" value="DHFR_1"/>
    <property type="match status" value="1"/>
</dbReference>
<dbReference type="RefSeq" id="WP_130966068.1">
    <property type="nucleotide sequence ID" value="NZ_SIXI01000001.1"/>
</dbReference>
<evidence type="ECO:0000256" key="3">
    <source>
        <dbReference type="ARBA" id="ARBA00012856"/>
    </source>
</evidence>
<protein>
    <recommendedName>
        <fullName evidence="3 8">Dihydrofolate reductase</fullName>
        <ecNumber evidence="3 8">1.5.1.3</ecNumber>
    </recommendedName>
</protein>
<evidence type="ECO:0000256" key="5">
    <source>
        <dbReference type="ARBA" id="ARBA00022857"/>
    </source>
</evidence>
<reference evidence="10 11" key="1">
    <citation type="submission" date="2019-02" db="EMBL/GenBank/DDBJ databases">
        <title>Aquabacterium sp. strain KMB7.</title>
        <authorList>
            <person name="Chen W.-M."/>
        </authorList>
    </citation>
    <scope>NUCLEOTIDE SEQUENCE [LARGE SCALE GENOMIC DNA]</scope>
    <source>
        <strain evidence="10 11">KMB7</strain>
    </source>
</reference>
<evidence type="ECO:0000259" key="9">
    <source>
        <dbReference type="PROSITE" id="PS51330"/>
    </source>
</evidence>
<dbReference type="PANTHER" id="PTHR48069:SF3">
    <property type="entry name" value="DIHYDROFOLATE REDUCTASE"/>
    <property type="match status" value="1"/>
</dbReference>
<comment type="function">
    <text evidence="7 8">Key enzyme in folate metabolism. Catalyzes an essential reaction for de novo glycine and purine synthesis, and for DNA precursor synthesis.</text>
</comment>
<dbReference type="PANTHER" id="PTHR48069">
    <property type="entry name" value="DIHYDROFOLATE REDUCTASE"/>
    <property type="match status" value="1"/>
</dbReference>
<dbReference type="GO" id="GO:0004146">
    <property type="term" value="F:dihydrofolate reductase activity"/>
    <property type="evidence" value="ECO:0007669"/>
    <property type="project" value="UniProtKB-EC"/>
</dbReference>
<dbReference type="GO" id="GO:0046452">
    <property type="term" value="P:dihydrofolate metabolic process"/>
    <property type="evidence" value="ECO:0007669"/>
    <property type="project" value="TreeGrafter"/>
</dbReference>
<dbReference type="InterPro" id="IPR001796">
    <property type="entry name" value="DHFR_dom"/>
</dbReference>
<name>A0A4Q9H1R8_9BURK</name>
<gene>
    <name evidence="10" type="ORF">EYS42_01350</name>
</gene>
<comment type="caution">
    <text evidence="10">The sequence shown here is derived from an EMBL/GenBank/DDBJ whole genome shotgun (WGS) entry which is preliminary data.</text>
</comment>
<evidence type="ECO:0000256" key="8">
    <source>
        <dbReference type="PIRNR" id="PIRNR000194"/>
    </source>
</evidence>
<dbReference type="FunFam" id="3.40.430.10:FF:000001">
    <property type="entry name" value="Dihydrofolate reductase"/>
    <property type="match status" value="1"/>
</dbReference>
<dbReference type="GO" id="GO:0006730">
    <property type="term" value="P:one-carbon metabolic process"/>
    <property type="evidence" value="ECO:0007669"/>
    <property type="project" value="UniProtKB-KW"/>
</dbReference>
<dbReference type="GO" id="GO:0070401">
    <property type="term" value="F:NADP+ binding"/>
    <property type="evidence" value="ECO:0007669"/>
    <property type="project" value="UniProtKB-ARBA"/>
</dbReference>
<keyword evidence="5 8" id="KW-0521">NADP</keyword>
<accession>A0A4Q9H1R8</accession>
<dbReference type="PRINTS" id="PR00070">
    <property type="entry name" value="DHFR"/>
</dbReference>
<keyword evidence="4 8" id="KW-0554">One-carbon metabolism</keyword>
<evidence type="ECO:0000313" key="10">
    <source>
        <dbReference type="EMBL" id="TBO34119.1"/>
    </source>
</evidence>
<dbReference type="InterPro" id="IPR024072">
    <property type="entry name" value="DHFR-like_dom_sf"/>
</dbReference>
<evidence type="ECO:0000256" key="6">
    <source>
        <dbReference type="ARBA" id="ARBA00023002"/>
    </source>
</evidence>
<evidence type="ECO:0000256" key="7">
    <source>
        <dbReference type="ARBA" id="ARBA00025067"/>
    </source>
</evidence>
<keyword evidence="6 8" id="KW-0560">Oxidoreductase</keyword>
<dbReference type="GO" id="GO:0046654">
    <property type="term" value="P:tetrahydrofolate biosynthetic process"/>
    <property type="evidence" value="ECO:0007669"/>
    <property type="project" value="UniProtKB-UniPathway"/>
</dbReference>
<comment type="similarity">
    <text evidence="2 8">Belongs to the dihydrofolate reductase family.</text>
</comment>
<evidence type="ECO:0000256" key="2">
    <source>
        <dbReference type="ARBA" id="ARBA00009539"/>
    </source>
</evidence>
<dbReference type="PIRSF" id="PIRSF000194">
    <property type="entry name" value="DHFR"/>
    <property type="match status" value="1"/>
</dbReference>
<dbReference type="UniPathway" id="UPA00077">
    <property type="reaction ID" value="UER00158"/>
</dbReference>
<organism evidence="10 11">
    <name type="scientific">Aquabacterium lacunae</name>
    <dbReference type="NCBI Taxonomy" id="2528630"/>
    <lineage>
        <taxon>Bacteria</taxon>
        <taxon>Pseudomonadati</taxon>
        <taxon>Pseudomonadota</taxon>
        <taxon>Betaproteobacteria</taxon>
        <taxon>Burkholderiales</taxon>
        <taxon>Aquabacterium</taxon>
    </lineage>
</organism>
<keyword evidence="11" id="KW-1185">Reference proteome</keyword>
<feature type="domain" description="DHFR" evidence="9">
    <location>
        <begin position="5"/>
        <end position="169"/>
    </location>
</feature>
<dbReference type="Proteomes" id="UP000292120">
    <property type="component" value="Unassembled WGS sequence"/>
</dbReference>
<dbReference type="GO" id="GO:0005829">
    <property type="term" value="C:cytosol"/>
    <property type="evidence" value="ECO:0007669"/>
    <property type="project" value="TreeGrafter"/>
</dbReference>
<evidence type="ECO:0000313" key="11">
    <source>
        <dbReference type="Proteomes" id="UP000292120"/>
    </source>
</evidence>
<dbReference type="InterPro" id="IPR012259">
    <property type="entry name" value="DHFR"/>
</dbReference>
<evidence type="ECO:0000256" key="1">
    <source>
        <dbReference type="ARBA" id="ARBA00004903"/>
    </source>
</evidence>
<dbReference type="SUPFAM" id="SSF53597">
    <property type="entry name" value="Dihydrofolate reductase-like"/>
    <property type="match status" value="1"/>
</dbReference>
<dbReference type="EC" id="1.5.1.3" evidence="3 8"/>
<dbReference type="OrthoDB" id="9804315at2"/>
<dbReference type="GO" id="GO:0046655">
    <property type="term" value="P:folic acid metabolic process"/>
    <property type="evidence" value="ECO:0007669"/>
    <property type="project" value="TreeGrafter"/>
</dbReference>
<evidence type="ECO:0000256" key="4">
    <source>
        <dbReference type="ARBA" id="ARBA00022563"/>
    </source>
</evidence>
<dbReference type="AlphaFoldDB" id="A0A4Q9H1R8"/>
<comment type="catalytic activity">
    <reaction evidence="8">
        <text>(6S)-5,6,7,8-tetrahydrofolate + NADP(+) = 7,8-dihydrofolate + NADPH + H(+)</text>
        <dbReference type="Rhea" id="RHEA:15009"/>
        <dbReference type="ChEBI" id="CHEBI:15378"/>
        <dbReference type="ChEBI" id="CHEBI:57451"/>
        <dbReference type="ChEBI" id="CHEBI:57453"/>
        <dbReference type="ChEBI" id="CHEBI:57783"/>
        <dbReference type="ChEBI" id="CHEBI:58349"/>
        <dbReference type="EC" id="1.5.1.3"/>
    </reaction>
</comment>
<dbReference type="CDD" id="cd00209">
    <property type="entry name" value="DHFR"/>
    <property type="match status" value="1"/>
</dbReference>
<dbReference type="PROSITE" id="PS51330">
    <property type="entry name" value="DHFR_2"/>
    <property type="match status" value="1"/>
</dbReference>